<name>A0A9P1FMB4_9DINO</name>
<evidence type="ECO:0000313" key="3">
    <source>
        <dbReference type="EMBL" id="CAL4769891.1"/>
    </source>
</evidence>
<dbReference type="EMBL" id="CAMXCT030000728">
    <property type="protein sequence ID" value="CAL4769891.1"/>
    <property type="molecule type" value="Genomic_DNA"/>
</dbReference>
<accession>A0A9P1FMB4</accession>
<dbReference type="EMBL" id="CAMXCT010000728">
    <property type="protein sequence ID" value="CAI3982579.1"/>
    <property type="molecule type" value="Genomic_DNA"/>
</dbReference>
<dbReference type="AlphaFoldDB" id="A0A9P1FMB4"/>
<reference evidence="2" key="1">
    <citation type="submission" date="2022-10" db="EMBL/GenBank/DDBJ databases">
        <authorList>
            <person name="Chen Y."/>
            <person name="Dougan E. K."/>
            <person name="Chan C."/>
            <person name="Rhodes N."/>
            <person name="Thang M."/>
        </authorList>
    </citation>
    <scope>NUCLEOTIDE SEQUENCE</scope>
</reference>
<feature type="region of interest" description="Disordered" evidence="1">
    <location>
        <begin position="151"/>
        <end position="181"/>
    </location>
</feature>
<evidence type="ECO:0000313" key="2">
    <source>
        <dbReference type="EMBL" id="CAI3982579.1"/>
    </source>
</evidence>
<dbReference type="Proteomes" id="UP001152797">
    <property type="component" value="Unassembled WGS sequence"/>
</dbReference>
<protein>
    <submittedName>
        <fullName evidence="2">Uncharacterized protein</fullName>
    </submittedName>
</protein>
<sequence length="206" mass="20872">VQQCGGGGGATQASCSNSCPGTFHKDVRCRGEAVMAVISCCLSGDAAGSTATQIDSDSELVGTETGDGADATEATALQGDAGVGASETLPWPSGAANLEQPLPGMQEYDLHQLSVSPEHPGRFQDLSVSSDPIEQFSDCADADLTRGCSDGVEAGSDPIEEFSDCDDSRRGGEGIGLSSPSQQIAGCSCIGFYGVCLCGGARFMMP</sequence>
<evidence type="ECO:0000256" key="1">
    <source>
        <dbReference type="SAM" id="MobiDB-lite"/>
    </source>
</evidence>
<feature type="non-terminal residue" evidence="2">
    <location>
        <position position="206"/>
    </location>
</feature>
<reference evidence="3 4" key="2">
    <citation type="submission" date="2024-05" db="EMBL/GenBank/DDBJ databases">
        <authorList>
            <person name="Chen Y."/>
            <person name="Shah S."/>
            <person name="Dougan E. K."/>
            <person name="Thang M."/>
            <person name="Chan C."/>
        </authorList>
    </citation>
    <scope>NUCLEOTIDE SEQUENCE [LARGE SCALE GENOMIC DNA]</scope>
</reference>
<evidence type="ECO:0000313" key="4">
    <source>
        <dbReference type="Proteomes" id="UP001152797"/>
    </source>
</evidence>
<dbReference type="EMBL" id="CAMXCT020000728">
    <property type="protein sequence ID" value="CAL1135954.1"/>
    <property type="molecule type" value="Genomic_DNA"/>
</dbReference>
<gene>
    <name evidence="2" type="ORF">C1SCF055_LOCUS10258</name>
</gene>
<proteinExistence type="predicted"/>
<organism evidence="2">
    <name type="scientific">Cladocopium goreaui</name>
    <dbReference type="NCBI Taxonomy" id="2562237"/>
    <lineage>
        <taxon>Eukaryota</taxon>
        <taxon>Sar</taxon>
        <taxon>Alveolata</taxon>
        <taxon>Dinophyceae</taxon>
        <taxon>Suessiales</taxon>
        <taxon>Symbiodiniaceae</taxon>
        <taxon>Cladocopium</taxon>
    </lineage>
</organism>
<keyword evidence="4" id="KW-1185">Reference proteome</keyword>
<comment type="caution">
    <text evidence="2">The sequence shown here is derived from an EMBL/GenBank/DDBJ whole genome shotgun (WGS) entry which is preliminary data.</text>
</comment>